<dbReference type="PANTHER" id="PTHR47890:SF1">
    <property type="entry name" value="LD24308P"/>
    <property type="match status" value="1"/>
</dbReference>
<evidence type="ECO:0000256" key="1">
    <source>
        <dbReference type="SAM" id="SignalP"/>
    </source>
</evidence>
<name>A0AAV7ITD4_COTGL</name>
<sequence>MKINYRYYFSLLVLIWVQKSVDAINFTDIHDINNIKKFIDGITDKTPTKYPVRKVLSNDEKCVIVFDHARDILRDLRDLTDGGSSVTEYFKSNLKFFYQRTFNYINQTVSEFIDTLDAFDKIIDRINSYEEKIFSWDRSYGFKNVDYCFEVSSLTRGIALEDKEDILNKYQKIEDLWWKIYKEERNIRFPAHLISTPCGKRILSEQLFYRLYQRMVSHYLKEYVIRYYLDVINSRCPQHNGETYYELSKMTQAIILEEKDLDIYQSCSHNCNLESIRDSINYTECDGYQDCQYIDSSYEICEPPASDHSPRRYQWFKDEHGKVYGDNSTECKTPVKKVSSTLWVSKLRSCDYCLCTCVKKKPLREDDVLFVSFREQVTDIEKNRVISGVRFVKKNNMIHVQIKEADLGANGLAKWWTSKWKELEYISYNKSTEGFYVINDDGSQFLLKEDIDFGRPVRMYLEELTAPAGYVITGVAFQCSKEPSPKGGCFGSLELKIRATPYDYFTGRLIKDNQMEWFINKRDPNFKLLIKSDNNGLDLIKSLIEKQKIEFKQFKYELLELLTFVLRYIQRYLSKMVRNYYYFALLILIWVQNSVDAINFKGIHDINSIKKFIQGITDRTPAEYYFGKVLSDSEKSKIIVDDLVGLLSNLNDLTDRHYNASRELSLRFNTFKDNSLKKNVSVFNFMDPLNSFDNIASKINSLADIFIKLQNDFGYDLSKYCSAISEIRQSLAQEKKGSIVIEYNRAKDLQGVFYSNGRVSTGPDDYISCGKRVLFGKLFNDFYLHMVTSYLKEYVIRYYLDIINAQCLDQNLSSAKIDEFIFISRLQREISSMKHKQDTTDDYLWRCDPPSYDNSNGTLYYEMTHMLQTVIVKEEDLDIHQSCSHNCDTRYIEDSMNYTECDGYQDCQYIDSSYEICEPPASDHSLRRYQWFKDEHGKVYGDNSTECKTPVKKVSSTLWVSKLRSCDYCLCNCIKKKPSMEDDVLFISFREQVTDIERICKQLCLIILNLEQSTTLRLRVIDDLIAPAGFAITGIALWNSKHPPPEGWCLESIRMSIRVTALDFFQGTLIKNQTHWSPRTCSESRYSSDIELELDLPIKSPGNTIDKYRGNVLFQYSGLTKDAGQSTVPFFDGQDVEGDPEFPLGGVGVIYRKRKRYGGFLAFRIYMPIFGQNFKNELYGE</sequence>
<keyword evidence="1" id="KW-0732">Signal</keyword>
<evidence type="ECO:0000313" key="3">
    <source>
        <dbReference type="Proteomes" id="UP000826195"/>
    </source>
</evidence>
<dbReference type="Proteomes" id="UP000826195">
    <property type="component" value="Unassembled WGS sequence"/>
</dbReference>
<evidence type="ECO:0000313" key="2">
    <source>
        <dbReference type="EMBL" id="KAH0557343.1"/>
    </source>
</evidence>
<accession>A0AAV7ITD4</accession>
<protein>
    <submittedName>
        <fullName evidence="2">Uncharacterized protein</fullName>
    </submittedName>
</protein>
<dbReference type="Pfam" id="PF16061">
    <property type="entry name" value="DUF4803"/>
    <property type="match status" value="2"/>
</dbReference>
<organism evidence="2 3">
    <name type="scientific">Cotesia glomerata</name>
    <name type="common">Lepidopteran parasitic wasp</name>
    <name type="synonym">Apanteles glomeratus</name>
    <dbReference type="NCBI Taxonomy" id="32391"/>
    <lineage>
        <taxon>Eukaryota</taxon>
        <taxon>Metazoa</taxon>
        <taxon>Ecdysozoa</taxon>
        <taxon>Arthropoda</taxon>
        <taxon>Hexapoda</taxon>
        <taxon>Insecta</taxon>
        <taxon>Pterygota</taxon>
        <taxon>Neoptera</taxon>
        <taxon>Endopterygota</taxon>
        <taxon>Hymenoptera</taxon>
        <taxon>Apocrita</taxon>
        <taxon>Ichneumonoidea</taxon>
        <taxon>Braconidae</taxon>
        <taxon>Microgastrinae</taxon>
        <taxon>Cotesia</taxon>
    </lineage>
</organism>
<keyword evidence="3" id="KW-1185">Reference proteome</keyword>
<reference evidence="2 3" key="1">
    <citation type="journal article" date="2021" name="J. Hered.">
        <title>A chromosome-level genome assembly of the parasitoid wasp, Cotesia glomerata (Hymenoptera: Braconidae).</title>
        <authorList>
            <person name="Pinto B.J."/>
            <person name="Weis J.J."/>
            <person name="Gamble T."/>
            <person name="Ode P.J."/>
            <person name="Paul R."/>
            <person name="Zaspel J.M."/>
        </authorList>
    </citation>
    <scope>NUCLEOTIDE SEQUENCE [LARGE SCALE GENOMIC DNA]</scope>
    <source>
        <strain evidence="2">CgM1</strain>
    </source>
</reference>
<dbReference type="AlphaFoldDB" id="A0AAV7ITD4"/>
<gene>
    <name evidence="2" type="ORF">KQX54_004385</name>
</gene>
<feature type="signal peptide" evidence="1">
    <location>
        <begin position="1"/>
        <end position="23"/>
    </location>
</feature>
<proteinExistence type="predicted"/>
<dbReference type="InterPro" id="IPR032062">
    <property type="entry name" value="DUF4803"/>
</dbReference>
<comment type="caution">
    <text evidence="2">The sequence shown here is derived from an EMBL/GenBank/DDBJ whole genome shotgun (WGS) entry which is preliminary data.</text>
</comment>
<dbReference type="PANTHER" id="PTHR47890">
    <property type="entry name" value="LD24308P"/>
    <property type="match status" value="1"/>
</dbReference>
<dbReference type="EMBL" id="JAHXZJ010000747">
    <property type="protein sequence ID" value="KAH0557343.1"/>
    <property type="molecule type" value="Genomic_DNA"/>
</dbReference>
<feature type="chain" id="PRO_5043698010" evidence="1">
    <location>
        <begin position="24"/>
        <end position="1181"/>
    </location>
</feature>